<dbReference type="Proteomes" id="UP000181898">
    <property type="component" value="Chromosome"/>
</dbReference>
<reference evidence="4 5" key="1">
    <citation type="submission" date="2016-11" db="EMBL/GenBank/DDBJ databases">
        <title>Tenacibaculum sp. LPB0136, isolated from marine environment.</title>
        <authorList>
            <person name="Kim E."/>
            <person name="Yi H."/>
        </authorList>
    </citation>
    <scope>NUCLEOTIDE SEQUENCE [LARGE SCALE GENOMIC DNA]</scope>
    <source>
        <strain evidence="4 5">LPB0136</strain>
    </source>
</reference>
<dbReference type="GO" id="GO:0046872">
    <property type="term" value="F:metal ion binding"/>
    <property type="evidence" value="ECO:0007669"/>
    <property type="project" value="UniProtKB-KW"/>
</dbReference>
<dbReference type="CDD" id="cd10917">
    <property type="entry name" value="CE4_NodB_like_6s_7s"/>
    <property type="match status" value="1"/>
</dbReference>
<evidence type="ECO:0000256" key="2">
    <source>
        <dbReference type="ARBA" id="ARBA00022801"/>
    </source>
</evidence>
<dbReference type="KEGG" id="ten:LPB136_12700"/>
<evidence type="ECO:0000313" key="4">
    <source>
        <dbReference type="EMBL" id="APG66179.1"/>
    </source>
</evidence>
<dbReference type="PROSITE" id="PS51677">
    <property type="entry name" value="NODB"/>
    <property type="match status" value="1"/>
</dbReference>
<keyword evidence="2" id="KW-0378">Hydrolase</keyword>
<dbReference type="GO" id="GO:0016810">
    <property type="term" value="F:hydrolase activity, acting on carbon-nitrogen (but not peptide) bonds"/>
    <property type="evidence" value="ECO:0007669"/>
    <property type="project" value="InterPro"/>
</dbReference>
<evidence type="ECO:0000256" key="1">
    <source>
        <dbReference type="ARBA" id="ARBA00022723"/>
    </source>
</evidence>
<organism evidence="4 5">
    <name type="scientific">Tenacibaculum todarodis</name>
    <dbReference type="NCBI Taxonomy" id="1850252"/>
    <lineage>
        <taxon>Bacteria</taxon>
        <taxon>Pseudomonadati</taxon>
        <taxon>Bacteroidota</taxon>
        <taxon>Flavobacteriia</taxon>
        <taxon>Flavobacteriales</taxon>
        <taxon>Flavobacteriaceae</taxon>
        <taxon>Tenacibaculum</taxon>
    </lineage>
</organism>
<dbReference type="InterPro" id="IPR011330">
    <property type="entry name" value="Glyco_hydro/deAcase_b/a-brl"/>
</dbReference>
<dbReference type="GO" id="GO:0016020">
    <property type="term" value="C:membrane"/>
    <property type="evidence" value="ECO:0007669"/>
    <property type="project" value="TreeGrafter"/>
</dbReference>
<dbReference type="InterPro" id="IPR002509">
    <property type="entry name" value="NODB_dom"/>
</dbReference>
<dbReference type="GO" id="GO:0005975">
    <property type="term" value="P:carbohydrate metabolic process"/>
    <property type="evidence" value="ECO:0007669"/>
    <property type="project" value="InterPro"/>
</dbReference>
<dbReference type="PANTHER" id="PTHR10587:SF133">
    <property type="entry name" value="CHITIN DEACETYLASE 1-RELATED"/>
    <property type="match status" value="1"/>
</dbReference>
<dbReference type="PANTHER" id="PTHR10587">
    <property type="entry name" value="GLYCOSYL TRANSFERASE-RELATED"/>
    <property type="match status" value="1"/>
</dbReference>
<dbReference type="SUPFAM" id="SSF88713">
    <property type="entry name" value="Glycoside hydrolase/deacetylase"/>
    <property type="match status" value="1"/>
</dbReference>
<sequence>MKLYFTKTPRIFTRIFSNYTWRFAEDKKEIYLTFDDGPTPEITNFVLSELQKHNAKATFFCIGKNIEKHPEIFKQILSEGHSVGNHTQNHFNGWKHKTNDYLDNVLKVEETLKTCNYQSLKLNLFRPPYGKIKTSQAKELIKKGYKIIMWSVLSADFDTSISKEQCLQNVLKNTTNGSIIVFHDSVKASEKLRFVLPKILDEFSKKGFKFKAIK</sequence>
<evidence type="ECO:0000259" key="3">
    <source>
        <dbReference type="PROSITE" id="PS51677"/>
    </source>
</evidence>
<evidence type="ECO:0000313" key="5">
    <source>
        <dbReference type="Proteomes" id="UP000181898"/>
    </source>
</evidence>
<dbReference type="Gene3D" id="3.20.20.370">
    <property type="entry name" value="Glycoside hydrolase/deacetylase"/>
    <property type="match status" value="1"/>
</dbReference>
<name>A0A1L3JM62_9FLAO</name>
<protein>
    <submittedName>
        <fullName evidence="4">Polysaccharide deacetylase family protein</fullName>
    </submittedName>
</protein>
<feature type="domain" description="NodB homology" evidence="3">
    <location>
        <begin position="28"/>
        <end position="211"/>
    </location>
</feature>
<keyword evidence="1" id="KW-0479">Metal-binding</keyword>
<dbReference type="STRING" id="1850252.LPB136_12700"/>
<proteinExistence type="predicted"/>
<dbReference type="OrthoDB" id="9812065at2"/>
<keyword evidence="5" id="KW-1185">Reference proteome</keyword>
<accession>A0A1L3JM62</accession>
<gene>
    <name evidence="4" type="ORF">LPB136_12700</name>
</gene>
<dbReference type="AlphaFoldDB" id="A0A1L3JM62"/>
<dbReference type="Pfam" id="PF01522">
    <property type="entry name" value="Polysacc_deac_1"/>
    <property type="match status" value="1"/>
</dbReference>
<dbReference type="EMBL" id="CP018155">
    <property type="protein sequence ID" value="APG66179.1"/>
    <property type="molecule type" value="Genomic_DNA"/>
</dbReference>
<dbReference type="RefSeq" id="WP_072556702.1">
    <property type="nucleotide sequence ID" value="NZ_CP018155.1"/>
</dbReference>
<dbReference type="InterPro" id="IPR050248">
    <property type="entry name" value="Polysacc_deacetylase_ArnD"/>
</dbReference>